<proteinExistence type="predicted"/>
<keyword evidence="1" id="KW-0812">Transmembrane</keyword>
<evidence type="ECO:0000256" key="1">
    <source>
        <dbReference type="SAM" id="Phobius"/>
    </source>
</evidence>
<accession>A0A1M3T3M6</accession>
<keyword evidence="1" id="KW-0472">Membrane</keyword>
<organism evidence="2 3">
    <name type="scientific">Aspergillus luchuensis (strain CBS 106.47)</name>
    <dbReference type="NCBI Taxonomy" id="1137211"/>
    <lineage>
        <taxon>Eukaryota</taxon>
        <taxon>Fungi</taxon>
        <taxon>Dikarya</taxon>
        <taxon>Ascomycota</taxon>
        <taxon>Pezizomycotina</taxon>
        <taxon>Eurotiomycetes</taxon>
        <taxon>Eurotiomycetidae</taxon>
        <taxon>Eurotiales</taxon>
        <taxon>Aspergillaceae</taxon>
        <taxon>Aspergillus</taxon>
        <taxon>Aspergillus subgen. Circumdati</taxon>
    </lineage>
</organism>
<dbReference type="AlphaFoldDB" id="A0A1M3T3M6"/>
<reference evidence="3" key="1">
    <citation type="journal article" date="2017" name="Genome Biol.">
        <title>Comparative genomics reveals high biological diversity and specific adaptations in the industrially and medically important fungal genus Aspergillus.</title>
        <authorList>
            <person name="de Vries R.P."/>
            <person name="Riley R."/>
            <person name="Wiebenga A."/>
            <person name="Aguilar-Osorio G."/>
            <person name="Amillis S."/>
            <person name="Uchima C.A."/>
            <person name="Anderluh G."/>
            <person name="Asadollahi M."/>
            <person name="Askin M."/>
            <person name="Barry K."/>
            <person name="Battaglia E."/>
            <person name="Bayram O."/>
            <person name="Benocci T."/>
            <person name="Braus-Stromeyer S.A."/>
            <person name="Caldana C."/>
            <person name="Canovas D."/>
            <person name="Cerqueira G.C."/>
            <person name="Chen F."/>
            <person name="Chen W."/>
            <person name="Choi C."/>
            <person name="Clum A."/>
            <person name="Dos Santos R.A."/>
            <person name="Damasio A.R."/>
            <person name="Diallinas G."/>
            <person name="Emri T."/>
            <person name="Fekete E."/>
            <person name="Flipphi M."/>
            <person name="Freyberg S."/>
            <person name="Gallo A."/>
            <person name="Gournas C."/>
            <person name="Habgood R."/>
            <person name="Hainaut M."/>
            <person name="Harispe M.L."/>
            <person name="Henrissat B."/>
            <person name="Hilden K.S."/>
            <person name="Hope R."/>
            <person name="Hossain A."/>
            <person name="Karabika E."/>
            <person name="Karaffa L."/>
            <person name="Karanyi Z."/>
            <person name="Krasevec N."/>
            <person name="Kuo A."/>
            <person name="Kusch H."/>
            <person name="LaButti K."/>
            <person name="Lagendijk E.L."/>
            <person name="Lapidus A."/>
            <person name="Levasseur A."/>
            <person name="Lindquist E."/>
            <person name="Lipzen A."/>
            <person name="Logrieco A.F."/>
            <person name="MacCabe A."/>
            <person name="Maekelae M.R."/>
            <person name="Malavazi I."/>
            <person name="Melin P."/>
            <person name="Meyer V."/>
            <person name="Mielnichuk N."/>
            <person name="Miskei M."/>
            <person name="Molnar A.P."/>
            <person name="Mule G."/>
            <person name="Ngan C.Y."/>
            <person name="Orejas M."/>
            <person name="Orosz E."/>
            <person name="Ouedraogo J.P."/>
            <person name="Overkamp K.M."/>
            <person name="Park H.-S."/>
            <person name="Perrone G."/>
            <person name="Piumi F."/>
            <person name="Punt P.J."/>
            <person name="Ram A.F."/>
            <person name="Ramon A."/>
            <person name="Rauscher S."/>
            <person name="Record E."/>
            <person name="Riano-Pachon D.M."/>
            <person name="Robert V."/>
            <person name="Roehrig J."/>
            <person name="Ruller R."/>
            <person name="Salamov A."/>
            <person name="Salih N.S."/>
            <person name="Samson R.A."/>
            <person name="Sandor E."/>
            <person name="Sanguinetti M."/>
            <person name="Schuetze T."/>
            <person name="Sepcic K."/>
            <person name="Shelest E."/>
            <person name="Sherlock G."/>
            <person name="Sophianopoulou V."/>
            <person name="Squina F.M."/>
            <person name="Sun H."/>
            <person name="Susca A."/>
            <person name="Todd R.B."/>
            <person name="Tsang A."/>
            <person name="Unkles S.E."/>
            <person name="van de Wiele N."/>
            <person name="van Rossen-Uffink D."/>
            <person name="Oliveira J.V."/>
            <person name="Vesth T.C."/>
            <person name="Visser J."/>
            <person name="Yu J.-H."/>
            <person name="Zhou M."/>
            <person name="Andersen M.R."/>
            <person name="Archer D.B."/>
            <person name="Baker S.E."/>
            <person name="Benoit I."/>
            <person name="Brakhage A.A."/>
            <person name="Braus G.H."/>
            <person name="Fischer R."/>
            <person name="Frisvad J.C."/>
            <person name="Goldman G.H."/>
            <person name="Houbraken J."/>
            <person name="Oakley B."/>
            <person name="Pocsi I."/>
            <person name="Scazzocchio C."/>
            <person name="Seiboth B."/>
            <person name="vanKuyk P.A."/>
            <person name="Wortman J."/>
            <person name="Dyer P.S."/>
            <person name="Grigoriev I.V."/>
        </authorList>
    </citation>
    <scope>NUCLEOTIDE SEQUENCE [LARGE SCALE GENOMIC DNA]</scope>
    <source>
        <strain evidence="3">CBS 106.47</strain>
    </source>
</reference>
<evidence type="ECO:0000313" key="3">
    <source>
        <dbReference type="Proteomes" id="UP000184063"/>
    </source>
</evidence>
<name>A0A1M3T3M6_ASPLC</name>
<dbReference type="VEuPathDB" id="FungiDB:ASPFODRAFT_52361"/>
<feature type="transmembrane region" description="Helical" evidence="1">
    <location>
        <begin position="20"/>
        <end position="43"/>
    </location>
</feature>
<protein>
    <submittedName>
        <fullName evidence="2">Uncharacterized protein</fullName>
    </submittedName>
</protein>
<dbReference type="Proteomes" id="UP000184063">
    <property type="component" value="Unassembled WGS sequence"/>
</dbReference>
<sequence>MVADQLLGLLAATEFVHKTYLLIWLVALTLHWDCLCLLAIYTARCSIATAAMSTEADLWLRVKLNTL</sequence>
<gene>
    <name evidence="2" type="ORF">ASPFODRAFT_52361</name>
</gene>
<evidence type="ECO:0000313" key="2">
    <source>
        <dbReference type="EMBL" id="OJZ81303.1"/>
    </source>
</evidence>
<keyword evidence="1" id="KW-1133">Transmembrane helix</keyword>
<dbReference type="EMBL" id="KV878251">
    <property type="protein sequence ID" value="OJZ81303.1"/>
    <property type="molecule type" value="Genomic_DNA"/>
</dbReference>